<comment type="function">
    <text evidence="2">Antitoxin component of a type II toxin-antitoxin (TA) system.</text>
</comment>
<dbReference type="InterPro" id="IPR051405">
    <property type="entry name" value="phD/YefM_antitoxin"/>
</dbReference>
<name>A0ABX7IDI0_9BACT</name>
<proteinExistence type="inferred from homology"/>
<evidence type="ECO:0000256" key="1">
    <source>
        <dbReference type="ARBA" id="ARBA00009981"/>
    </source>
</evidence>
<evidence type="ECO:0000313" key="3">
    <source>
        <dbReference type="EMBL" id="QRR03863.1"/>
    </source>
</evidence>
<dbReference type="Gene3D" id="3.40.1620.10">
    <property type="entry name" value="YefM-like domain"/>
    <property type="match status" value="1"/>
</dbReference>
<dbReference type="InterPro" id="IPR006442">
    <property type="entry name" value="Antitoxin_Phd/YefM"/>
</dbReference>
<dbReference type="PANTHER" id="PTHR33713:SF6">
    <property type="entry name" value="ANTITOXIN YEFM"/>
    <property type="match status" value="1"/>
</dbReference>
<reference evidence="3 4" key="1">
    <citation type="submission" date="2020-06" db="EMBL/GenBank/DDBJ databases">
        <title>Dyadobacter sandarakinus sp. nov., isolated from the soil of the Arctic Yellow River Station.</title>
        <authorList>
            <person name="Zhang Y."/>
            <person name="Peng F."/>
        </authorList>
    </citation>
    <scope>NUCLEOTIDE SEQUENCE [LARGE SCALE GENOMIC DNA]</scope>
    <source>
        <strain evidence="3 4">Q3-56</strain>
    </source>
</reference>
<dbReference type="Gene3D" id="1.10.1220.170">
    <property type="match status" value="1"/>
</dbReference>
<dbReference type="EMBL" id="CP056775">
    <property type="protein sequence ID" value="QRR03863.1"/>
    <property type="molecule type" value="Genomic_DNA"/>
</dbReference>
<dbReference type="NCBIfam" id="TIGR01552">
    <property type="entry name" value="phd_fam"/>
    <property type="match status" value="1"/>
</dbReference>
<dbReference type="Proteomes" id="UP000612680">
    <property type="component" value="Chromosome"/>
</dbReference>
<sequence length="86" mass="9767">MIAANYTEFRNGLKKFLDEVEENHETLIVKRGTGKGTVVISLDEYNSMLETMHLLSSKKNAERLYESVSQMNTGKTITLDELPSEQ</sequence>
<organism evidence="3 4">
    <name type="scientific">Dyadobacter sandarakinus</name>
    <dbReference type="NCBI Taxonomy" id="2747268"/>
    <lineage>
        <taxon>Bacteria</taxon>
        <taxon>Pseudomonadati</taxon>
        <taxon>Bacteroidota</taxon>
        <taxon>Cytophagia</taxon>
        <taxon>Cytophagales</taxon>
        <taxon>Spirosomataceae</taxon>
        <taxon>Dyadobacter</taxon>
    </lineage>
</organism>
<accession>A0ABX7IDI0</accession>
<dbReference type="Pfam" id="PF02604">
    <property type="entry name" value="PhdYeFM_antitox"/>
    <property type="match status" value="1"/>
</dbReference>
<evidence type="ECO:0000256" key="2">
    <source>
        <dbReference type="RuleBase" id="RU362080"/>
    </source>
</evidence>
<dbReference type="InterPro" id="IPR036165">
    <property type="entry name" value="YefM-like_sf"/>
</dbReference>
<gene>
    <name evidence="3" type="ORF">HWI92_24595</name>
</gene>
<keyword evidence="4" id="KW-1185">Reference proteome</keyword>
<dbReference type="RefSeq" id="WP_204660054.1">
    <property type="nucleotide sequence ID" value="NZ_CP056775.1"/>
</dbReference>
<protein>
    <recommendedName>
        <fullName evidence="2">Antitoxin</fullName>
    </recommendedName>
</protein>
<dbReference type="SUPFAM" id="SSF143120">
    <property type="entry name" value="YefM-like"/>
    <property type="match status" value="1"/>
</dbReference>
<comment type="similarity">
    <text evidence="1 2">Belongs to the phD/YefM antitoxin family.</text>
</comment>
<evidence type="ECO:0000313" key="4">
    <source>
        <dbReference type="Proteomes" id="UP000612680"/>
    </source>
</evidence>
<dbReference type="PANTHER" id="PTHR33713">
    <property type="entry name" value="ANTITOXIN YAFN-RELATED"/>
    <property type="match status" value="1"/>
</dbReference>